<sequence length="148" mass="16459">MQFLPSPRGVPKPTKNLNEYCGSTLHRRDRYPVCGMAATFPWRNICKRSEVKRKWIETSVQFLRAVVDCVCNLESIFDHPLFGCSNYDGSNAATSTLGTGLFYLCALEKLTKERVLFICPTLPGGANCLLFKGTLSPSGRLATSPVRH</sequence>
<dbReference type="EMBL" id="BGPR01000315">
    <property type="protein sequence ID" value="GBM12492.1"/>
    <property type="molecule type" value="Genomic_DNA"/>
</dbReference>
<accession>A0A4Y2D6T8</accession>
<gene>
    <name evidence="1" type="ORF">AVEN_188675_1</name>
</gene>
<reference evidence="1 2" key="1">
    <citation type="journal article" date="2019" name="Sci. Rep.">
        <title>Orb-weaving spider Araneus ventricosus genome elucidates the spidroin gene catalogue.</title>
        <authorList>
            <person name="Kono N."/>
            <person name="Nakamura H."/>
            <person name="Ohtoshi R."/>
            <person name="Moran D.A.P."/>
            <person name="Shinohara A."/>
            <person name="Yoshida Y."/>
            <person name="Fujiwara M."/>
            <person name="Mori M."/>
            <person name="Tomita M."/>
            <person name="Arakawa K."/>
        </authorList>
    </citation>
    <scope>NUCLEOTIDE SEQUENCE [LARGE SCALE GENOMIC DNA]</scope>
</reference>
<keyword evidence="2" id="KW-1185">Reference proteome</keyword>
<name>A0A4Y2D6T8_ARAVE</name>
<dbReference type="Proteomes" id="UP000499080">
    <property type="component" value="Unassembled WGS sequence"/>
</dbReference>
<comment type="caution">
    <text evidence="1">The sequence shown here is derived from an EMBL/GenBank/DDBJ whole genome shotgun (WGS) entry which is preliminary data.</text>
</comment>
<proteinExistence type="predicted"/>
<organism evidence="1 2">
    <name type="scientific">Araneus ventricosus</name>
    <name type="common">Orbweaver spider</name>
    <name type="synonym">Epeira ventricosa</name>
    <dbReference type="NCBI Taxonomy" id="182803"/>
    <lineage>
        <taxon>Eukaryota</taxon>
        <taxon>Metazoa</taxon>
        <taxon>Ecdysozoa</taxon>
        <taxon>Arthropoda</taxon>
        <taxon>Chelicerata</taxon>
        <taxon>Arachnida</taxon>
        <taxon>Araneae</taxon>
        <taxon>Araneomorphae</taxon>
        <taxon>Entelegynae</taxon>
        <taxon>Araneoidea</taxon>
        <taxon>Araneidae</taxon>
        <taxon>Araneus</taxon>
    </lineage>
</organism>
<dbReference type="AlphaFoldDB" id="A0A4Y2D6T8"/>
<protein>
    <submittedName>
        <fullName evidence="1">Uncharacterized protein</fullName>
    </submittedName>
</protein>
<evidence type="ECO:0000313" key="1">
    <source>
        <dbReference type="EMBL" id="GBM12492.1"/>
    </source>
</evidence>
<evidence type="ECO:0000313" key="2">
    <source>
        <dbReference type="Proteomes" id="UP000499080"/>
    </source>
</evidence>